<feature type="domain" description="Capsule synthesis protein CapA" evidence="2">
    <location>
        <begin position="65"/>
        <end position="315"/>
    </location>
</feature>
<dbReference type="SUPFAM" id="SSF56300">
    <property type="entry name" value="Metallo-dependent phosphatases"/>
    <property type="match status" value="1"/>
</dbReference>
<dbReference type="RefSeq" id="WP_002845989.1">
    <property type="nucleotide sequence ID" value="NZ_FOVA01000006.1"/>
</dbReference>
<sequence length="404" mass="45920">MRRRKKERIIISVFILISLLLFGLVIAFNKVREKTYNMAENQVTSQVTEKNTYKEKSEDTAKRVSFAGVGDNLIHDSIYNAADMRKGVYGDGQYDFDKLYENIKPSLDKYDLRYINQESIVAGDQYGKSNYPLFNTPQAIIPSIEKAGFNIINMANNHSLDRGSQGLVDSIKLWDKTGLCHIGAYESEESRRKPVIIEKKGIKIGLIAYTYGTNGMSPDTPYRIGYLNEKDIRSDIARLRRAGVDFILASAHWGQEGQLAIDSVQMRYAQLFNDLGVDVVLGTHAHRIQKVEWKTNDKGKKTLIYYGTGNFVANMIGAHTYLEGMASFDFVKKGNDKYIDNPKFIPLVCHLEANQYGYDGSVYRLDEYPVELANRHLYMRGAGAYNIELYKNSVNSIVPKEFLE</sequence>
<dbReference type="PANTHER" id="PTHR33393:SF12">
    <property type="entry name" value="CAPSULE BIOSYNTHESIS PROTEIN CAPA"/>
    <property type="match status" value="1"/>
</dbReference>
<dbReference type="Gene3D" id="3.60.21.10">
    <property type="match status" value="1"/>
</dbReference>
<name>A0A135YP39_9FIRM</name>
<dbReference type="Pfam" id="PF09587">
    <property type="entry name" value="PGA_cap"/>
    <property type="match status" value="1"/>
</dbReference>
<dbReference type="STRING" id="1261.HMPREF3195_01466"/>
<evidence type="ECO:0000259" key="2">
    <source>
        <dbReference type="SMART" id="SM00854"/>
    </source>
</evidence>
<reference evidence="4 6" key="2">
    <citation type="submission" date="2018-06" db="EMBL/GenBank/DDBJ databases">
        <authorList>
            <consortium name="Pathogen Informatics"/>
            <person name="Doyle S."/>
        </authorList>
    </citation>
    <scope>NUCLEOTIDE SEQUENCE [LARGE SCALE GENOMIC DNA]</scope>
    <source>
        <strain evidence="4 6">NCTC11460</strain>
    </source>
</reference>
<dbReference type="EMBL" id="LSQZ01000081">
    <property type="protein sequence ID" value="KXI11133.1"/>
    <property type="molecule type" value="Genomic_DNA"/>
</dbReference>
<organism evidence="3 5">
    <name type="scientific">Peptostreptococcus anaerobius</name>
    <dbReference type="NCBI Taxonomy" id="1261"/>
    <lineage>
        <taxon>Bacteria</taxon>
        <taxon>Bacillati</taxon>
        <taxon>Bacillota</taxon>
        <taxon>Clostridia</taxon>
        <taxon>Peptostreptococcales</taxon>
        <taxon>Peptostreptococcaceae</taxon>
        <taxon>Peptostreptococcus</taxon>
    </lineage>
</organism>
<dbReference type="PATRIC" id="fig|1261.5.peg.1470"/>
<dbReference type="Proteomes" id="UP000070326">
    <property type="component" value="Unassembled WGS sequence"/>
</dbReference>
<evidence type="ECO:0000313" key="6">
    <source>
        <dbReference type="Proteomes" id="UP000255101"/>
    </source>
</evidence>
<evidence type="ECO:0000313" key="4">
    <source>
        <dbReference type="EMBL" id="SUB61783.1"/>
    </source>
</evidence>
<dbReference type="InterPro" id="IPR052169">
    <property type="entry name" value="CW_Biosynth-Accessory"/>
</dbReference>
<evidence type="ECO:0000313" key="5">
    <source>
        <dbReference type="Proteomes" id="UP000070326"/>
    </source>
</evidence>
<dbReference type="SMART" id="SM00854">
    <property type="entry name" value="PGA_cap"/>
    <property type="match status" value="1"/>
</dbReference>
<dbReference type="Proteomes" id="UP000255101">
    <property type="component" value="Unassembled WGS sequence"/>
</dbReference>
<reference evidence="3 5" key="1">
    <citation type="submission" date="2016-02" db="EMBL/GenBank/DDBJ databases">
        <authorList>
            <person name="Wen L."/>
            <person name="He K."/>
            <person name="Yang H."/>
        </authorList>
    </citation>
    <scope>NUCLEOTIDE SEQUENCE [LARGE SCALE GENOMIC DNA]</scope>
    <source>
        <strain evidence="3 5">MJR8628A</strain>
    </source>
</reference>
<dbReference type="CDD" id="cd07381">
    <property type="entry name" value="MPP_CapA"/>
    <property type="match status" value="1"/>
</dbReference>
<proteinExistence type="inferred from homology"/>
<dbReference type="InterPro" id="IPR019079">
    <property type="entry name" value="Capsule_synth_CapA"/>
</dbReference>
<dbReference type="eggNOG" id="COG2843">
    <property type="taxonomic scope" value="Bacteria"/>
</dbReference>
<gene>
    <name evidence="3" type="ORF">HMPREF3195_01466</name>
    <name evidence="4" type="ORF">NCTC11460_01729</name>
</gene>
<dbReference type="EMBL" id="UGTB01000004">
    <property type="protein sequence ID" value="SUB61783.1"/>
    <property type="molecule type" value="Genomic_DNA"/>
</dbReference>
<evidence type="ECO:0000313" key="3">
    <source>
        <dbReference type="EMBL" id="KXI11133.1"/>
    </source>
</evidence>
<evidence type="ECO:0000256" key="1">
    <source>
        <dbReference type="ARBA" id="ARBA00005662"/>
    </source>
</evidence>
<dbReference type="PANTHER" id="PTHR33393">
    <property type="entry name" value="POLYGLUTAMINE SYNTHESIS ACCESSORY PROTEIN RV0574C-RELATED"/>
    <property type="match status" value="1"/>
</dbReference>
<accession>A0A135YP39</accession>
<protein>
    <submittedName>
        <fullName evidence="3 4">Bacterial capsule synthesis protein</fullName>
    </submittedName>
</protein>
<comment type="similarity">
    <text evidence="1">Belongs to the CapA family.</text>
</comment>
<dbReference type="InterPro" id="IPR029052">
    <property type="entry name" value="Metallo-depent_PP-like"/>
</dbReference>
<dbReference type="AlphaFoldDB" id="A0A135YP39"/>